<dbReference type="PANTHER" id="PTHR30105">
    <property type="entry name" value="UNCHARACTERIZED YIBQ-RELATED"/>
    <property type="match status" value="1"/>
</dbReference>
<feature type="transmembrane region" description="Helical" evidence="2">
    <location>
        <begin position="23"/>
        <end position="45"/>
    </location>
</feature>
<dbReference type="Proteomes" id="UP000239065">
    <property type="component" value="Unassembled WGS sequence"/>
</dbReference>
<keyword evidence="1" id="KW-0175">Coiled coil</keyword>
<evidence type="ECO:0000256" key="2">
    <source>
        <dbReference type="SAM" id="Phobius"/>
    </source>
</evidence>
<gene>
    <name evidence="3" type="ORF">CJ669_05000</name>
</gene>
<sequence>MAKRTRKKRKISPIKKTLRKKNLARNFIVLLSLIFILLLFAYFFLSKNNQAVNSSSNNNILQSKKLYTNDEIMEEIIQNLNPDIKNNILEKDLEIEKTKKESFEEELKKDILKEVLEKQKEIEKSKIEEKVEIKQAKEPSKEIEDEIIEEKSQIEKPITKQKKDLITKKDNYKYDLKTKPKLVIIIDDVVSKTQKDKILNIGYPITMAFLPPNSGHKESAIIAQNLPFHMIHFPMQASKNFKNIEVNTLNISDSYETIEARVKQLRVLYPNATYTNNHTGSVFTENYEAMDKLFRALKKYNFIFVDSRTTPNSVAKELSIKYQMPYIVRDTFLDNDRSFTAIQNQLKDAIRVAKKQGFAIAIGHPYGVTFQVLKESKHLLNDVEPIFLNKLPYL</sequence>
<reference evidence="3 4" key="1">
    <citation type="submission" date="2017-09" db="EMBL/GenBank/DDBJ databases">
        <title>Reassesment of A. cryaerophilus.</title>
        <authorList>
            <person name="Perez-Cataluna A."/>
            <person name="Collado L."/>
            <person name="Salgado O."/>
            <person name="Lefinanco V."/>
            <person name="Figueras M.J."/>
        </authorList>
    </citation>
    <scope>NUCLEOTIDE SEQUENCE [LARGE SCALE GENOMIC DNA]</scope>
    <source>
        <strain evidence="3 4">LMG 9861</strain>
    </source>
</reference>
<dbReference type="InterPro" id="IPR011330">
    <property type="entry name" value="Glyco_hydro/deAcase_b/a-brl"/>
</dbReference>
<evidence type="ECO:0000256" key="1">
    <source>
        <dbReference type="SAM" id="Coils"/>
    </source>
</evidence>
<dbReference type="Pfam" id="PF04748">
    <property type="entry name" value="Polysacc_deac_2"/>
    <property type="match status" value="1"/>
</dbReference>
<dbReference type="InterPro" id="IPR006837">
    <property type="entry name" value="Divergent_DAC"/>
</dbReference>
<keyword evidence="2" id="KW-0812">Transmembrane</keyword>
<dbReference type="AlphaFoldDB" id="A0A2S9SNH6"/>
<comment type="caution">
    <text evidence="3">The sequence shown here is derived from an EMBL/GenBank/DDBJ whole genome shotgun (WGS) entry which is preliminary data.</text>
</comment>
<evidence type="ECO:0000313" key="3">
    <source>
        <dbReference type="EMBL" id="PRM88110.1"/>
    </source>
</evidence>
<keyword evidence="2" id="KW-0472">Membrane</keyword>
<evidence type="ECO:0008006" key="5">
    <source>
        <dbReference type="Google" id="ProtNLM"/>
    </source>
</evidence>
<organism evidence="3 4">
    <name type="scientific">Aliarcobacter cryaerophilus</name>
    <dbReference type="NCBI Taxonomy" id="28198"/>
    <lineage>
        <taxon>Bacteria</taxon>
        <taxon>Pseudomonadati</taxon>
        <taxon>Campylobacterota</taxon>
        <taxon>Epsilonproteobacteria</taxon>
        <taxon>Campylobacterales</taxon>
        <taxon>Arcobacteraceae</taxon>
        <taxon>Aliarcobacter</taxon>
    </lineage>
</organism>
<proteinExistence type="predicted"/>
<name>A0A2S9SNH6_9BACT</name>
<dbReference type="PANTHER" id="PTHR30105:SF2">
    <property type="entry name" value="DIVERGENT POLYSACCHARIDE DEACETYLASE SUPERFAMILY"/>
    <property type="match status" value="1"/>
</dbReference>
<dbReference type="SUPFAM" id="SSF88713">
    <property type="entry name" value="Glycoside hydrolase/deacetylase"/>
    <property type="match status" value="1"/>
</dbReference>
<dbReference type="Gene3D" id="3.20.20.370">
    <property type="entry name" value="Glycoside hydrolase/deacetylase"/>
    <property type="match status" value="1"/>
</dbReference>
<protein>
    <recommendedName>
        <fullName evidence="5">Divergent polysaccharide deacetylase family protein</fullName>
    </recommendedName>
</protein>
<dbReference type="EMBL" id="NXGJ01000004">
    <property type="protein sequence ID" value="PRM88110.1"/>
    <property type="molecule type" value="Genomic_DNA"/>
</dbReference>
<dbReference type="CDD" id="cd10936">
    <property type="entry name" value="CE4_DAC2"/>
    <property type="match status" value="1"/>
</dbReference>
<accession>A0A2S9SNH6</accession>
<feature type="coiled-coil region" evidence="1">
    <location>
        <begin position="86"/>
        <end position="128"/>
    </location>
</feature>
<keyword evidence="2" id="KW-1133">Transmembrane helix</keyword>
<evidence type="ECO:0000313" key="4">
    <source>
        <dbReference type="Proteomes" id="UP000239065"/>
    </source>
</evidence>
<dbReference type="GO" id="GO:0005975">
    <property type="term" value="P:carbohydrate metabolic process"/>
    <property type="evidence" value="ECO:0007669"/>
    <property type="project" value="InterPro"/>
</dbReference>